<keyword evidence="10" id="KW-1185">Reference proteome</keyword>
<evidence type="ECO:0000256" key="4">
    <source>
        <dbReference type="ARBA" id="ARBA00022839"/>
    </source>
</evidence>
<evidence type="ECO:0000256" key="3">
    <source>
        <dbReference type="ARBA" id="ARBA00022801"/>
    </source>
</evidence>
<dbReference type="AlphaFoldDB" id="A0A1T4V598"/>
<dbReference type="Proteomes" id="UP000190814">
    <property type="component" value="Unassembled WGS sequence"/>
</dbReference>
<organism evidence="9 10">
    <name type="scientific">Eubacterium uniforme</name>
    <dbReference type="NCBI Taxonomy" id="39495"/>
    <lineage>
        <taxon>Bacteria</taxon>
        <taxon>Bacillati</taxon>
        <taxon>Bacillota</taxon>
        <taxon>Clostridia</taxon>
        <taxon>Eubacteriales</taxon>
        <taxon>Eubacteriaceae</taxon>
        <taxon>Eubacterium</taxon>
    </lineage>
</organism>
<proteinExistence type="inferred from homology"/>
<feature type="domain" description="OB-fold nucleic acid binding" evidence="8">
    <location>
        <begin position="5"/>
        <end position="99"/>
    </location>
</feature>
<keyword evidence="1 5" id="KW-0963">Cytoplasm</keyword>
<protein>
    <recommendedName>
        <fullName evidence="5">Exodeoxyribonuclease 7 large subunit</fullName>
        <ecNumber evidence="5">3.1.11.6</ecNumber>
    </recommendedName>
    <alternativeName>
        <fullName evidence="5">Exodeoxyribonuclease VII large subunit</fullName>
        <shortName evidence="5">Exonuclease VII large subunit</shortName>
    </alternativeName>
</protein>
<dbReference type="GO" id="GO:0009318">
    <property type="term" value="C:exodeoxyribonuclease VII complex"/>
    <property type="evidence" value="ECO:0007669"/>
    <property type="project" value="UniProtKB-UniRule"/>
</dbReference>
<keyword evidence="4 5" id="KW-0269">Exonuclease</keyword>
<comment type="subcellular location">
    <subcellularLocation>
        <location evidence="5 6">Cytoplasm</location>
    </subcellularLocation>
</comment>
<dbReference type="InterPro" id="IPR025824">
    <property type="entry name" value="OB-fold_nuc-bd_dom"/>
</dbReference>
<dbReference type="GO" id="GO:0005737">
    <property type="term" value="C:cytoplasm"/>
    <property type="evidence" value="ECO:0007669"/>
    <property type="project" value="UniProtKB-SubCell"/>
</dbReference>
<accession>A0A1T4V598</accession>
<dbReference type="PANTHER" id="PTHR30008">
    <property type="entry name" value="EXODEOXYRIBONUCLEASE 7 LARGE SUBUNIT"/>
    <property type="match status" value="1"/>
</dbReference>
<dbReference type="GO" id="GO:0003676">
    <property type="term" value="F:nucleic acid binding"/>
    <property type="evidence" value="ECO:0007669"/>
    <property type="project" value="InterPro"/>
</dbReference>
<feature type="domain" description="Exonuclease VII large subunit C-terminal" evidence="7">
    <location>
        <begin position="123"/>
        <end position="344"/>
    </location>
</feature>
<dbReference type="InterPro" id="IPR020579">
    <property type="entry name" value="Exonuc_VII_lsu_C"/>
</dbReference>
<evidence type="ECO:0000259" key="7">
    <source>
        <dbReference type="Pfam" id="PF02601"/>
    </source>
</evidence>
<dbReference type="PANTHER" id="PTHR30008:SF0">
    <property type="entry name" value="EXODEOXYRIBONUCLEASE 7 LARGE SUBUNIT"/>
    <property type="match status" value="1"/>
</dbReference>
<dbReference type="OrthoDB" id="9802795at2"/>
<dbReference type="GO" id="GO:0008855">
    <property type="term" value="F:exodeoxyribonuclease VII activity"/>
    <property type="evidence" value="ECO:0007669"/>
    <property type="project" value="UniProtKB-UniRule"/>
</dbReference>
<dbReference type="EC" id="3.1.11.6" evidence="5"/>
<name>A0A1T4V598_9FIRM</name>
<comment type="function">
    <text evidence="5">Bidirectionally degrades single-stranded DNA into large acid-insoluble oligonucleotides, which are then degraded further into small acid-soluble oligonucleotides.</text>
</comment>
<evidence type="ECO:0000313" key="10">
    <source>
        <dbReference type="Proteomes" id="UP000190814"/>
    </source>
</evidence>
<dbReference type="Pfam" id="PF02601">
    <property type="entry name" value="Exonuc_VII_L"/>
    <property type="match status" value="1"/>
</dbReference>
<keyword evidence="3 5" id="KW-0378">Hydrolase</keyword>
<dbReference type="GO" id="GO:0006308">
    <property type="term" value="P:DNA catabolic process"/>
    <property type="evidence" value="ECO:0007669"/>
    <property type="project" value="UniProtKB-UniRule"/>
</dbReference>
<evidence type="ECO:0000256" key="2">
    <source>
        <dbReference type="ARBA" id="ARBA00022722"/>
    </source>
</evidence>
<dbReference type="RefSeq" id="WP_078765061.1">
    <property type="nucleotide sequence ID" value="NZ_FUXZ01000002.1"/>
</dbReference>
<gene>
    <name evidence="5" type="primary">xseA</name>
    <name evidence="9" type="ORF">SAMN02745111_00169</name>
</gene>
<comment type="subunit">
    <text evidence="5">Heterooligomer composed of large and small subunits.</text>
</comment>
<dbReference type="InterPro" id="IPR003753">
    <property type="entry name" value="Exonuc_VII_L"/>
</dbReference>
<dbReference type="STRING" id="39495.SAMN02745111_00169"/>
<dbReference type="EMBL" id="FUXZ01000002">
    <property type="protein sequence ID" value="SKA60066.1"/>
    <property type="molecule type" value="Genomic_DNA"/>
</dbReference>
<evidence type="ECO:0000256" key="6">
    <source>
        <dbReference type="RuleBase" id="RU004355"/>
    </source>
</evidence>
<keyword evidence="2 5" id="KW-0540">Nuclease</keyword>
<dbReference type="NCBIfam" id="TIGR00237">
    <property type="entry name" value="xseA"/>
    <property type="match status" value="1"/>
</dbReference>
<reference evidence="9 10" key="1">
    <citation type="submission" date="2017-02" db="EMBL/GenBank/DDBJ databases">
        <authorList>
            <person name="Peterson S.W."/>
        </authorList>
    </citation>
    <scope>NUCLEOTIDE SEQUENCE [LARGE SCALE GENOMIC DNA]</scope>
    <source>
        <strain evidence="9 10">ATCC 35992</strain>
    </source>
</reference>
<sequence length="399" mass="44769">MASVYTVSQISQYIKNMFTQDYMLKSVSIIGEISNLKYHSSGHIYFSVKEGDAVLDGIMFKSSTASLKFRLKDGLRVIITGSIEPYKGNSKYQIYARTITLDGQGELYQRYEQLKKELEEMGMFDDMYKSPIPKYAINIGIVTSPTGAAIQDIINVSKRRNPYVKLVLYPALVQGDGAAPDIVNGIKTLDELNLDVIIVGRGGGSIEDLWAFNEEIVAKAIFECNTPIISAVGHQTDYTIADFVSDLRAPTPSAAAEIAVFEYSKFIEELESFEYTLKQHLYNKIDLNKHKVLSYEKLIKSKSPRNIINLKKHKLMQYEGDLSKLMHDKIIYNRNRLSIIATKLEGKSPLNKIGNGFAYVSDSNNKGLKSAKEVKIGDELTISLKDGIIKSQISDIKER</sequence>
<evidence type="ECO:0000259" key="8">
    <source>
        <dbReference type="Pfam" id="PF13742"/>
    </source>
</evidence>
<comment type="similarity">
    <text evidence="5 6">Belongs to the XseA family.</text>
</comment>
<comment type="catalytic activity">
    <reaction evidence="5 6">
        <text>Exonucleolytic cleavage in either 5'- to 3'- or 3'- to 5'-direction to yield nucleoside 5'-phosphates.</text>
        <dbReference type="EC" id="3.1.11.6"/>
    </reaction>
</comment>
<evidence type="ECO:0000313" key="9">
    <source>
        <dbReference type="EMBL" id="SKA60066.1"/>
    </source>
</evidence>
<dbReference type="HAMAP" id="MF_00378">
    <property type="entry name" value="Exonuc_7_L"/>
    <property type="match status" value="1"/>
</dbReference>
<evidence type="ECO:0000256" key="1">
    <source>
        <dbReference type="ARBA" id="ARBA00022490"/>
    </source>
</evidence>
<evidence type="ECO:0000256" key="5">
    <source>
        <dbReference type="HAMAP-Rule" id="MF_00378"/>
    </source>
</evidence>
<dbReference type="CDD" id="cd04489">
    <property type="entry name" value="ExoVII_LU_OBF"/>
    <property type="match status" value="1"/>
</dbReference>
<dbReference type="Pfam" id="PF13742">
    <property type="entry name" value="tRNA_anti_2"/>
    <property type="match status" value="1"/>
</dbReference>